<reference evidence="4" key="1">
    <citation type="submission" date="2021-01" db="EMBL/GenBank/DDBJ databases">
        <authorList>
            <person name="Corre E."/>
            <person name="Pelletier E."/>
            <person name="Niang G."/>
            <person name="Scheremetjew M."/>
            <person name="Finn R."/>
            <person name="Kale V."/>
            <person name="Holt S."/>
            <person name="Cochrane G."/>
            <person name="Meng A."/>
            <person name="Brown T."/>
            <person name="Cohen L."/>
        </authorList>
    </citation>
    <scope>NUCLEOTIDE SEQUENCE</scope>
    <source>
        <strain evidence="4">CCMP441</strain>
    </source>
</reference>
<dbReference type="Gene3D" id="1.25.40.10">
    <property type="entry name" value="Tetratricopeptide repeat domain"/>
    <property type="match status" value="2"/>
</dbReference>
<dbReference type="InterPro" id="IPR011990">
    <property type="entry name" value="TPR-like_helical_dom_sf"/>
</dbReference>
<feature type="non-terminal residue" evidence="4">
    <location>
        <position position="1"/>
    </location>
</feature>
<dbReference type="SMART" id="SM00671">
    <property type="entry name" value="SEL1"/>
    <property type="match status" value="10"/>
</dbReference>
<dbReference type="InterPro" id="IPR050767">
    <property type="entry name" value="Sel1_AlgK"/>
</dbReference>
<comment type="similarity">
    <text evidence="1">Belongs to the sel-1 family.</text>
</comment>
<organism evidence="4">
    <name type="scientific">Hemiselmis andersenii</name>
    <name type="common">Cryptophyte alga</name>
    <dbReference type="NCBI Taxonomy" id="464988"/>
    <lineage>
        <taxon>Eukaryota</taxon>
        <taxon>Cryptophyceae</taxon>
        <taxon>Cryptomonadales</taxon>
        <taxon>Hemiselmidaceae</taxon>
        <taxon>Hemiselmis</taxon>
    </lineage>
</organism>
<keyword evidence="3" id="KW-0812">Transmembrane</keyword>
<feature type="region of interest" description="Disordered" evidence="2">
    <location>
        <begin position="469"/>
        <end position="489"/>
    </location>
</feature>
<keyword evidence="3" id="KW-1133">Transmembrane helix</keyword>
<sequence>VEAGVKMAQSISKAQIKEWQEKADQGDAEAQNKIGDLYYDGVAGAIEQDHAKAMEWFVKAADQGHVDGIYSVGWAYLAGEGVERDLTKGAEWMSKAVDKGHGKAMRHLARLLFMGQGVEKDTKRACELLESSASKGDIQSCCMLGKLYMEGIPNEIEKNQKKGFEYLVKAAEAGDAESMHMIAVAYEGGHGVAKDGDKAKVWRRMAEQAGFHSPDTVFRVAVAHFQGSDGVPKDHAKAAMLFKKAAEMGHGVAAGNLARFFYFGTGVQQNYVQAYEWAQRAVKLGETDAAMTVGQCCELGHGTAPDHQIALQWYFFSLNGMDSKSTRARVYFYIARCYYKGGSHDGIATQIQADYDKAHYWLQRSIDEDTISDAYNMMGDLYARGHGVKKDMKEAERLWALAAKHGNESAQEEMHAREKHTWKEHFLFWVPTILGLILLTLVLGYFVWKYKEMASESWFSKIQEIKLNDNDNFEKDDEPPRGDPSAPES</sequence>
<feature type="compositionally biased region" description="Basic and acidic residues" evidence="2">
    <location>
        <begin position="469"/>
        <end position="481"/>
    </location>
</feature>
<accession>A0A7S0UBE4</accession>
<evidence type="ECO:0000313" key="4">
    <source>
        <dbReference type="EMBL" id="CAD8757352.1"/>
    </source>
</evidence>
<dbReference type="Pfam" id="PF08238">
    <property type="entry name" value="Sel1"/>
    <property type="match status" value="10"/>
</dbReference>
<evidence type="ECO:0000256" key="3">
    <source>
        <dbReference type="SAM" id="Phobius"/>
    </source>
</evidence>
<feature type="transmembrane region" description="Helical" evidence="3">
    <location>
        <begin position="426"/>
        <end position="448"/>
    </location>
</feature>
<evidence type="ECO:0000256" key="1">
    <source>
        <dbReference type="ARBA" id="ARBA00038101"/>
    </source>
</evidence>
<dbReference type="InterPro" id="IPR006597">
    <property type="entry name" value="Sel1-like"/>
</dbReference>
<dbReference type="EMBL" id="HBFK01039355">
    <property type="protein sequence ID" value="CAD8757352.1"/>
    <property type="molecule type" value="Transcribed_RNA"/>
</dbReference>
<dbReference type="PANTHER" id="PTHR11102:SF160">
    <property type="entry name" value="ERAD-ASSOCIATED E3 UBIQUITIN-PROTEIN LIGASE COMPONENT HRD3"/>
    <property type="match status" value="1"/>
</dbReference>
<name>A0A7S0UBE4_HEMAN</name>
<dbReference type="AlphaFoldDB" id="A0A7S0UBE4"/>
<keyword evidence="3" id="KW-0472">Membrane</keyword>
<dbReference type="SUPFAM" id="SSF81901">
    <property type="entry name" value="HCP-like"/>
    <property type="match status" value="3"/>
</dbReference>
<gene>
    <name evidence="4" type="ORF">HAND1043_LOCUS23866</name>
</gene>
<proteinExistence type="inferred from homology"/>
<evidence type="ECO:0000256" key="2">
    <source>
        <dbReference type="SAM" id="MobiDB-lite"/>
    </source>
</evidence>
<dbReference type="PANTHER" id="PTHR11102">
    <property type="entry name" value="SEL-1-LIKE PROTEIN"/>
    <property type="match status" value="1"/>
</dbReference>
<protein>
    <submittedName>
        <fullName evidence="4">Uncharacterized protein</fullName>
    </submittedName>
</protein>